<gene>
    <name evidence="2" type="ORF">MGL_3170</name>
</gene>
<reference evidence="2 3" key="1">
    <citation type="journal article" date="2007" name="Proc. Natl. Acad. Sci. U.S.A.">
        <title>Dandruff-associated Malassezia genomes reveal convergent and divergent virulence traits shared with plant and human fungal pathogens.</title>
        <authorList>
            <person name="Xu J."/>
            <person name="Saunders C.W."/>
            <person name="Hu P."/>
            <person name="Grant R.A."/>
            <person name="Boekhout T."/>
            <person name="Kuramae E.E."/>
            <person name="Kronstad J.W."/>
            <person name="Deangelis Y.M."/>
            <person name="Reeder N.L."/>
            <person name="Johnstone K.R."/>
            <person name="Leland M."/>
            <person name="Fieno A.M."/>
            <person name="Begley W.M."/>
            <person name="Sun Y."/>
            <person name="Lacey M.P."/>
            <person name="Chaudhary T."/>
            <person name="Keough T."/>
            <person name="Chu L."/>
            <person name="Sears R."/>
            <person name="Yuan B."/>
            <person name="Dawson T.L.Jr."/>
        </authorList>
    </citation>
    <scope>NUCLEOTIDE SEQUENCE [LARGE SCALE GENOMIC DNA]</scope>
    <source>
        <strain evidence="3">ATCC MYA-4612 / CBS 7966</strain>
    </source>
</reference>
<dbReference type="OMA" id="DEASAHT"/>
<feature type="compositionally biased region" description="Polar residues" evidence="1">
    <location>
        <begin position="125"/>
        <end position="143"/>
    </location>
</feature>
<evidence type="ECO:0000313" key="2">
    <source>
        <dbReference type="EMBL" id="EDP42412.1"/>
    </source>
</evidence>
<dbReference type="InterPro" id="IPR018814">
    <property type="entry name" value="DUF5427"/>
</dbReference>
<dbReference type="Proteomes" id="UP000008837">
    <property type="component" value="Unassembled WGS sequence"/>
</dbReference>
<feature type="compositionally biased region" description="Basic and acidic residues" evidence="1">
    <location>
        <begin position="27"/>
        <end position="36"/>
    </location>
</feature>
<dbReference type="PANTHER" id="PTHR28265">
    <property type="entry name" value="MAINTENANCE OF TELOMERE CAPPING PROTEIN 1"/>
    <property type="match status" value="1"/>
</dbReference>
<name>A8Q800_MALGO</name>
<dbReference type="VEuPathDB" id="FungiDB:MGL_3170"/>
<organism evidence="2 3">
    <name type="scientific">Malassezia globosa (strain ATCC MYA-4612 / CBS 7966)</name>
    <name type="common">Dandruff-associated fungus</name>
    <dbReference type="NCBI Taxonomy" id="425265"/>
    <lineage>
        <taxon>Eukaryota</taxon>
        <taxon>Fungi</taxon>
        <taxon>Dikarya</taxon>
        <taxon>Basidiomycota</taxon>
        <taxon>Ustilaginomycotina</taxon>
        <taxon>Malasseziomycetes</taxon>
        <taxon>Malasseziales</taxon>
        <taxon>Malasseziaceae</taxon>
        <taxon>Malassezia</taxon>
    </lineage>
</organism>
<dbReference type="AlphaFoldDB" id="A8Q800"/>
<dbReference type="OrthoDB" id="5594977at2759"/>
<evidence type="ECO:0000313" key="3">
    <source>
        <dbReference type="Proteomes" id="UP000008837"/>
    </source>
</evidence>
<proteinExistence type="predicted"/>
<feature type="compositionally biased region" description="Polar residues" evidence="1">
    <location>
        <begin position="1"/>
        <end position="13"/>
    </location>
</feature>
<evidence type="ECO:0000256" key="1">
    <source>
        <dbReference type="SAM" id="MobiDB-lite"/>
    </source>
</evidence>
<feature type="compositionally biased region" description="Low complexity" evidence="1">
    <location>
        <begin position="149"/>
        <end position="190"/>
    </location>
</feature>
<feature type="compositionally biased region" description="Low complexity" evidence="1">
    <location>
        <begin position="208"/>
        <end position="222"/>
    </location>
</feature>
<dbReference type="InParanoid" id="A8Q800"/>
<dbReference type="GeneID" id="5853932"/>
<keyword evidence="3" id="KW-1185">Reference proteome</keyword>
<feature type="compositionally biased region" description="Polar residues" evidence="1">
    <location>
        <begin position="81"/>
        <end position="97"/>
    </location>
</feature>
<accession>A8Q800</accession>
<dbReference type="Pfam" id="PF10310">
    <property type="entry name" value="DUF5427"/>
    <property type="match status" value="1"/>
</dbReference>
<feature type="compositionally biased region" description="Polar residues" evidence="1">
    <location>
        <begin position="191"/>
        <end position="207"/>
    </location>
</feature>
<feature type="region of interest" description="Disordered" evidence="1">
    <location>
        <begin position="1"/>
        <end position="232"/>
    </location>
</feature>
<sequence>MTNEPRTSQSSSTRKQDVDALLADLSLDMKSRDITRKSTSNTRPTERRQSPARPDDAQSLLDDLEGLVQRRRSMQRDTDHTQNQNSPQKSPITSQMQPAHKTRMNTSPMRPAKLGTPSPAKPASNLASPSLKNPTQESMPVSESKQRFGSTPLSVSPSPTGSGPPSSSPVSAPTKGKSAQSDAASTDSASHLSPQSQMVPSTTTQDDSGTSPSKSSSTSEISQLPNRKDVGGWGGWGSLFSTASKFAEQARDELGRRTAAVVQHTPTVDKGSHPEQQIYEFGNKFAQRVRGFVQDGGLEQIRDNITAAGRRGWNDIVNTVVLPMEAHDSVNVTVSHDMRGYDGIETLAFKVLSRVLSQADLDISVSRDKTTVPSLESAESEHGYDIHAAETRELGFQNAKGALRRLCEQARSSLASEANDSAACPAILRIQPYMDHLLAPGEEDDLFTSSSHQKQKQTSLSIDATPSALFFLVWWVDPKHRLSHLTQSQAVPAWWLSVSDEENQWVEQALGDVLENAISVVSQNRLAMFAHAASHAAANQASTQ</sequence>
<feature type="compositionally biased region" description="Basic and acidic residues" evidence="1">
    <location>
        <begin position="44"/>
        <end position="56"/>
    </location>
</feature>
<dbReference type="STRING" id="425265.A8Q800"/>
<dbReference type="RefSeq" id="XP_001729626.1">
    <property type="nucleotide sequence ID" value="XM_001729574.1"/>
</dbReference>
<comment type="caution">
    <text evidence="2">The sequence shown here is derived from an EMBL/GenBank/DDBJ whole genome shotgun (WGS) entry which is preliminary data.</text>
</comment>
<dbReference type="EMBL" id="AAYY01000011">
    <property type="protein sequence ID" value="EDP42412.1"/>
    <property type="molecule type" value="Genomic_DNA"/>
</dbReference>
<protein>
    <recommendedName>
        <fullName evidence="4">Maintenance of telomere capping protein 1</fullName>
    </recommendedName>
</protein>
<dbReference type="KEGG" id="mgl:MGL_3170"/>
<dbReference type="PANTHER" id="PTHR28265:SF1">
    <property type="entry name" value="MAINTENANCE OF TELOMERE CAPPING PROTEIN 1"/>
    <property type="match status" value="1"/>
</dbReference>
<evidence type="ECO:0008006" key="4">
    <source>
        <dbReference type="Google" id="ProtNLM"/>
    </source>
</evidence>